<protein>
    <submittedName>
        <fullName evidence="1">Uncharacterized protein</fullName>
    </submittedName>
</protein>
<evidence type="ECO:0000313" key="1">
    <source>
        <dbReference type="EMBL" id="KAK4265628.1"/>
    </source>
</evidence>
<accession>A0AAE1ML00</accession>
<dbReference type="EMBL" id="JAWXYG010000008">
    <property type="protein sequence ID" value="KAK4265628.1"/>
    <property type="molecule type" value="Genomic_DNA"/>
</dbReference>
<reference evidence="1" key="1">
    <citation type="submission" date="2023-10" db="EMBL/GenBank/DDBJ databases">
        <title>Chromosome-level genome of the transformable northern wattle, Acacia crassicarpa.</title>
        <authorList>
            <person name="Massaro I."/>
            <person name="Sinha N.R."/>
            <person name="Poethig S."/>
            <person name="Leichty A.R."/>
        </authorList>
    </citation>
    <scope>NUCLEOTIDE SEQUENCE</scope>
    <source>
        <strain evidence="1">Acra3RX</strain>
        <tissue evidence="1">Leaf</tissue>
    </source>
</reference>
<comment type="caution">
    <text evidence="1">The sequence shown here is derived from an EMBL/GenBank/DDBJ whole genome shotgun (WGS) entry which is preliminary data.</text>
</comment>
<evidence type="ECO:0000313" key="2">
    <source>
        <dbReference type="Proteomes" id="UP001293593"/>
    </source>
</evidence>
<sequence length="69" mass="8084">MRLLPDIIELKGETGQKRHQPNKAWKETDVLVVLLCTACSFPFHSQHVFFLLLLWPNRLLSTRTRVLAR</sequence>
<keyword evidence="2" id="KW-1185">Reference proteome</keyword>
<dbReference type="AlphaFoldDB" id="A0AAE1ML00"/>
<dbReference type="Proteomes" id="UP001293593">
    <property type="component" value="Unassembled WGS sequence"/>
</dbReference>
<proteinExistence type="predicted"/>
<organism evidence="1 2">
    <name type="scientific">Acacia crassicarpa</name>
    <name type="common">northern wattle</name>
    <dbReference type="NCBI Taxonomy" id="499986"/>
    <lineage>
        <taxon>Eukaryota</taxon>
        <taxon>Viridiplantae</taxon>
        <taxon>Streptophyta</taxon>
        <taxon>Embryophyta</taxon>
        <taxon>Tracheophyta</taxon>
        <taxon>Spermatophyta</taxon>
        <taxon>Magnoliopsida</taxon>
        <taxon>eudicotyledons</taxon>
        <taxon>Gunneridae</taxon>
        <taxon>Pentapetalae</taxon>
        <taxon>rosids</taxon>
        <taxon>fabids</taxon>
        <taxon>Fabales</taxon>
        <taxon>Fabaceae</taxon>
        <taxon>Caesalpinioideae</taxon>
        <taxon>mimosoid clade</taxon>
        <taxon>Acacieae</taxon>
        <taxon>Acacia</taxon>
    </lineage>
</organism>
<gene>
    <name evidence="1" type="ORF">QN277_026654</name>
</gene>
<name>A0AAE1ML00_9FABA</name>